<dbReference type="KEGG" id="hfl:PUV54_07455"/>
<dbReference type="AlphaFoldDB" id="A0AAE9ZE97"/>
<evidence type="ECO:0000313" key="3">
    <source>
        <dbReference type="Proteomes" id="UP001214043"/>
    </source>
</evidence>
<keyword evidence="1" id="KW-0732">Signal</keyword>
<name>A0AAE9ZE97_9PROT</name>
<organism evidence="2 3">
    <name type="scientific">Hyphococcus flavus</name>
    <dbReference type="NCBI Taxonomy" id="1866326"/>
    <lineage>
        <taxon>Bacteria</taxon>
        <taxon>Pseudomonadati</taxon>
        <taxon>Pseudomonadota</taxon>
        <taxon>Alphaproteobacteria</taxon>
        <taxon>Parvularculales</taxon>
        <taxon>Parvularculaceae</taxon>
        <taxon>Hyphococcus</taxon>
    </lineage>
</organism>
<proteinExistence type="predicted"/>
<gene>
    <name evidence="2" type="ORF">PUV54_07455</name>
</gene>
<reference evidence="2" key="1">
    <citation type="submission" date="2023-02" db="EMBL/GenBank/DDBJ databases">
        <title>Genome sequence of Hyphococcus flavus.</title>
        <authorList>
            <person name="Rong J.-C."/>
            <person name="Zhao Q."/>
            <person name="Yi M."/>
            <person name="Wu J.-Y."/>
        </authorList>
    </citation>
    <scope>NUCLEOTIDE SEQUENCE</scope>
    <source>
        <strain evidence="2">MCCC 1K03223</strain>
    </source>
</reference>
<evidence type="ECO:0000313" key="2">
    <source>
        <dbReference type="EMBL" id="WDI33031.1"/>
    </source>
</evidence>
<dbReference type="InterPro" id="IPR030972">
    <property type="entry name" value="UrcA_uranyl"/>
</dbReference>
<feature type="chain" id="PRO_5042001868" evidence="1">
    <location>
        <begin position="22"/>
        <end position="104"/>
    </location>
</feature>
<dbReference type="NCBIfam" id="TIGR04433">
    <property type="entry name" value="UrcA_uranyl"/>
    <property type="match status" value="1"/>
</dbReference>
<dbReference type="Proteomes" id="UP001214043">
    <property type="component" value="Chromosome"/>
</dbReference>
<dbReference type="EMBL" id="CP118166">
    <property type="protein sequence ID" value="WDI33031.1"/>
    <property type="molecule type" value="Genomic_DNA"/>
</dbReference>
<evidence type="ECO:0000256" key="1">
    <source>
        <dbReference type="SAM" id="SignalP"/>
    </source>
</evidence>
<protein>
    <submittedName>
        <fullName evidence="2">UrcA family protein</fullName>
    </submittedName>
</protein>
<keyword evidence="3" id="KW-1185">Reference proteome</keyword>
<feature type="signal peptide" evidence="1">
    <location>
        <begin position="1"/>
        <end position="21"/>
    </location>
</feature>
<sequence>MLKHTMIAAATLIAALTPALAGELRIGFDRADLQSPTAVASLYEHIAGEARDFCRAELRDSEFRRYQIEGCVDDVVAAAIEQIDAPLLTAYAAVDRPNTKVASR</sequence>
<dbReference type="RefSeq" id="WP_274494990.1">
    <property type="nucleotide sequence ID" value="NZ_CP118166.1"/>
</dbReference>
<accession>A0AAE9ZE97</accession>